<sequence>MAQLSWTKMMVACSKTVARGWGKTMGVSRDVAKDIEPIAIDSLEIETFLYGSQDKRTLATQQTIDTLSKISEAALKPKQSPKAKAAFCTSVPQYTVPGKAKHSVAD</sequence>
<dbReference type="AlphaFoldDB" id="A0AAW0J5T7"/>
<evidence type="ECO:0000313" key="2">
    <source>
        <dbReference type="Proteomes" id="UP001488838"/>
    </source>
</evidence>
<gene>
    <name evidence="1" type="ORF">U0070_000708</name>
</gene>
<accession>A0AAW0J5T7</accession>
<proteinExistence type="predicted"/>
<keyword evidence="2" id="KW-1185">Reference proteome</keyword>
<organism evidence="1 2">
    <name type="scientific">Myodes glareolus</name>
    <name type="common">Bank vole</name>
    <name type="synonym">Clethrionomys glareolus</name>
    <dbReference type="NCBI Taxonomy" id="447135"/>
    <lineage>
        <taxon>Eukaryota</taxon>
        <taxon>Metazoa</taxon>
        <taxon>Chordata</taxon>
        <taxon>Craniata</taxon>
        <taxon>Vertebrata</taxon>
        <taxon>Euteleostomi</taxon>
        <taxon>Mammalia</taxon>
        <taxon>Eutheria</taxon>
        <taxon>Euarchontoglires</taxon>
        <taxon>Glires</taxon>
        <taxon>Rodentia</taxon>
        <taxon>Myomorpha</taxon>
        <taxon>Muroidea</taxon>
        <taxon>Cricetidae</taxon>
        <taxon>Arvicolinae</taxon>
        <taxon>Myodes</taxon>
    </lineage>
</organism>
<name>A0AAW0J5T7_MYOGA</name>
<protein>
    <submittedName>
        <fullName evidence="1">Uncharacterized protein</fullName>
    </submittedName>
</protein>
<dbReference type="EMBL" id="JBBHLL010000060">
    <property type="protein sequence ID" value="KAK7822144.1"/>
    <property type="molecule type" value="Genomic_DNA"/>
</dbReference>
<comment type="caution">
    <text evidence="1">The sequence shown here is derived from an EMBL/GenBank/DDBJ whole genome shotgun (WGS) entry which is preliminary data.</text>
</comment>
<reference evidence="1 2" key="1">
    <citation type="journal article" date="2023" name="bioRxiv">
        <title>Conserved and derived expression patterns and positive selection on dental genes reveal complex evolutionary context of ever-growing rodent molars.</title>
        <authorList>
            <person name="Calamari Z.T."/>
            <person name="Song A."/>
            <person name="Cohen E."/>
            <person name="Akter M."/>
            <person name="Roy R.D."/>
            <person name="Hallikas O."/>
            <person name="Christensen M.M."/>
            <person name="Li P."/>
            <person name="Marangoni P."/>
            <person name="Jernvall J."/>
            <person name="Klein O.D."/>
        </authorList>
    </citation>
    <scope>NUCLEOTIDE SEQUENCE [LARGE SCALE GENOMIC DNA]</scope>
    <source>
        <strain evidence="1">V071</strain>
    </source>
</reference>
<dbReference type="Proteomes" id="UP001488838">
    <property type="component" value="Unassembled WGS sequence"/>
</dbReference>
<evidence type="ECO:0000313" key="1">
    <source>
        <dbReference type="EMBL" id="KAK7822144.1"/>
    </source>
</evidence>